<dbReference type="RefSeq" id="WP_231929963.1">
    <property type="nucleotide sequence ID" value="NZ_LT607412.1"/>
</dbReference>
<keyword evidence="7" id="KW-0240">DNA-directed RNA polymerase</keyword>
<evidence type="ECO:0000313" key="7">
    <source>
        <dbReference type="EMBL" id="SCE93757.1"/>
    </source>
</evidence>
<feature type="region of interest" description="Disordered" evidence="5">
    <location>
        <begin position="122"/>
        <end position="167"/>
    </location>
</feature>
<sequence>MDDDERARLAEFVASRTPALLRVAYLLTGDRNAAEDLFQSALARTIPKWGTIRHADPEGYLRVVMYREQISWWRRLRRWRETPLNPADEPVGADPSSGSDVRLAMRAALRHLPPAQRAVVVSCPACPRPPRPGRSPYPVRPGRSSYPARRLRRSSPARSARPACRAE</sequence>
<dbReference type="InterPro" id="IPR007627">
    <property type="entry name" value="RNA_pol_sigma70_r2"/>
</dbReference>
<gene>
    <name evidence="7" type="ORF">GA0070607_3425</name>
</gene>
<feature type="compositionally biased region" description="Low complexity" evidence="5">
    <location>
        <begin position="156"/>
        <end position="167"/>
    </location>
</feature>
<reference evidence="8" key="1">
    <citation type="submission" date="2016-06" db="EMBL/GenBank/DDBJ databases">
        <authorList>
            <person name="Varghese N."/>
            <person name="Submissions Spin"/>
        </authorList>
    </citation>
    <scope>NUCLEOTIDE SEQUENCE [LARGE SCALE GENOMIC DNA]</scope>
    <source>
        <strain evidence="8">DSM 44875</strain>
    </source>
</reference>
<dbReference type="Gene3D" id="1.10.1740.10">
    <property type="match status" value="1"/>
</dbReference>
<dbReference type="PANTHER" id="PTHR43133:SF50">
    <property type="entry name" value="ECF RNA POLYMERASE SIGMA FACTOR SIGM"/>
    <property type="match status" value="1"/>
</dbReference>
<dbReference type="GO" id="GO:0000428">
    <property type="term" value="C:DNA-directed RNA polymerase complex"/>
    <property type="evidence" value="ECO:0007669"/>
    <property type="project" value="UniProtKB-KW"/>
</dbReference>
<evidence type="ECO:0000256" key="1">
    <source>
        <dbReference type="ARBA" id="ARBA00023015"/>
    </source>
</evidence>
<proteinExistence type="predicted"/>
<keyword evidence="3" id="KW-0238">DNA-binding</keyword>
<dbReference type="InterPro" id="IPR013325">
    <property type="entry name" value="RNA_pol_sigma_r2"/>
</dbReference>
<keyword evidence="4" id="KW-0804">Transcription</keyword>
<organism evidence="7 8">
    <name type="scientific">Micromonospora coriariae</name>
    <dbReference type="NCBI Taxonomy" id="285665"/>
    <lineage>
        <taxon>Bacteria</taxon>
        <taxon>Bacillati</taxon>
        <taxon>Actinomycetota</taxon>
        <taxon>Actinomycetes</taxon>
        <taxon>Micromonosporales</taxon>
        <taxon>Micromonosporaceae</taxon>
        <taxon>Micromonospora</taxon>
    </lineage>
</organism>
<keyword evidence="2" id="KW-0731">Sigma factor</keyword>
<evidence type="ECO:0000256" key="2">
    <source>
        <dbReference type="ARBA" id="ARBA00023082"/>
    </source>
</evidence>
<evidence type="ECO:0000256" key="3">
    <source>
        <dbReference type="ARBA" id="ARBA00023125"/>
    </source>
</evidence>
<feature type="compositionally biased region" description="Pro residues" evidence="5">
    <location>
        <begin position="126"/>
        <end position="139"/>
    </location>
</feature>
<protein>
    <submittedName>
        <fullName evidence="7">DNA-directed RNA polymerase specialized sigma subunit, sigma24 family</fullName>
    </submittedName>
</protein>
<keyword evidence="8" id="KW-1185">Reference proteome</keyword>
<dbReference type="GO" id="GO:0003677">
    <property type="term" value="F:DNA binding"/>
    <property type="evidence" value="ECO:0007669"/>
    <property type="project" value="UniProtKB-KW"/>
</dbReference>
<keyword evidence="1" id="KW-0805">Transcription regulation</keyword>
<dbReference type="GO" id="GO:0016987">
    <property type="term" value="F:sigma factor activity"/>
    <property type="evidence" value="ECO:0007669"/>
    <property type="project" value="UniProtKB-KW"/>
</dbReference>
<dbReference type="AlphaFoldDB" id="A0A1C4WBY3"/>
<feature type="domain" description="RNA polymerase sigma-70 region 2" evidence="6">
    <location>
        <begin position="15"/>
        <end position="78"/>
    </location>
</feature>
<evidence type="ECO:0000256" key="4">
    <source>
        <dbReference type="ARBA" id="ARBA00023163"/>
    </source>
</evidence>
<evidence type="ECO:0000256" key="5">
    <source>
        <dbReference type="SAM" id="MobiDB-lite"/>
    </source>
</evidence>
<dbReference type="SUPFAM" id="SSF88946">
    <property type="entry name" value="Sigma2 domain of RNA polymerase sigma factors"/>
    <property type="match status" value="1"/>
</dbReference>
<dbReference type="GO" id="GO:0006352">
    <property type="term" value="P:DNA-templated transcription initiation"/>
    <property type="evidence" value="ECO:0007669"/>
    <property type="project" value="InterPro"/>
</dbReference>
<dbReference type="InterPro" id="IPR039425">
    <property type="entry name" value="RNA_pol_sigma-70-like"/>
</dbReference>
<name>A0A1C4WBY3_9ACTN</name>
<accession>A0A1C4WBY3</accession>
<evidence type="ECO:0000313" key="8">
    <source>
        <dbReference type="Proteomes" id="UP000198243"/>
    </source>
</evidence>
<evidence type="ECO:0000259" key="6">
    <source>
        <dbReference type="Pfam" id="PF04542"/>
    </source>
</evidence>
<dbReference type="PANTHER" id="PTHR43133">
    <property type="entry name" value="RNA POLYMERASE ECF-TYPE SIGMA FACTO"/>
    <property type="match status" value="1"/>
</dbReference>
<dbReference type="EMBL" id="LT607412">
    <property type="protein sequence ID" value="SCE93757.1"/>
    <property type="molecule type" value="Genomic_DNA"/>
</dbReference>
<dbReference type="Proteomes" id="UP000198243">
    <property type="component" value="Chromosome I"/>
</dbReference>
<dbReference type="Pfam" id="PF04542">
    <property type="entry name" value="Sigma70_r2"/>
    <property type="match status" value="1"/>
</dbReference>